<dbReference type="AlphaFoldDB" id="A0A8H7CMU4"/>
<accession>A0A8H7CMU4</accession>
<comment type="caution">
    <text evidence="1">The sequence shown here is derived from an EMBL/GenBank/DDBJ whole genome shotgun (WGS) entry which is preliminary data.</text>
</comment>
<gene>
    <name evidence="1" type="ORF">MSAN_02073000</name>
</gene>
<dbReference type="OrthoDB" id="3017564at2759"/>
<dbReference type="Proteomes" id="UP000623467">
    <property type="component" value="Unassembled WGS sequence"/>
</dbReference>
<evidence type="ECO:0000313" key="2">
    <source>
        <dbReference type="Proteomes" id="UP000623467"/>
    </source>
</evidence>
<evidence type="ECO:0000313" key="1">
    <source>
        <dbReference type="EMBL" id="KAF7341742.1"/>
    </source>
</evidence>
<organism evidence="1 2">
    <name type="scientific">Mycena sanguinolenta</name>
    <dbReference type="NCBI Taxonomy" id="230812"/>
    <lineage>
        <taxon>Eukaryota</taxon>
        <taxon>Fungi</taxon>
        <taxon>Dikarya</taxon>
        <taxon>Basidiomycota</taxon>
        <taxon>Agaricomycotina</taxon>
        <taxon>Agaricomycetes</taxon>
        <taxon>Agaricomycetidae</taxon>
        <taxon>Agaricales</taxon>
        <taxon>Marasmiineae</taxon>
        <taxon>Mycenaceae</taxon>
        <taxon>Mycena</taxon>
    </lineage>
</organism>
<dbReference type="SUPFAM" id="SSF52047">
    <property type="entry name" value="RNI-like"/>
    <property type="match status" value="1"/>
</dbReference>
<dbReference type="EMBL" id="JACAZH010000027">
    <property type="protein sequence ID" value="KAF7341742.1"/>
    <property type="molecule type" value="Genomic_DNA"/>
</dbReference>
<reference evidence="1" key="1">
    <citation type="submission" date="2020-05" db="EMBL/GenBank/DDBJ databases">
        <title>Mycena genomes resolve the evolution of fungal bioluminescence.</title>
        <authorList>
            <person name="Tsai I.J."/>
        </authorList>
    </citation>
    <scope>NUCLEOTIDE SEQUENCE</scope>
    <source>
        <strain evidence="1">160909Yilan</strain>
    </source>
</reference>
<name>A0A8H7CMU4_9AGAR</name>
<evidence type="ECO:0008006" key="3">
    <source>
        <dbReference type="Google" id="ProtNLM"/>
    </source>
</evidence>
<proteinExistence type="predicted"/>
<protein>
    <recommendedName>
        <fullName evidence="3">F-box domain-containing protein</fullName>
    </recommendedName>
</protein>
<dbReference type="Gene3D" id="3.80.10.10">
    <property type="entry name" value="Ribonuclease Inhibitor"/>
    <property type="match status" value="1"/>
</dbReference>
<keyword evidence="2" id="KW-1185">Reference proteome</keyword>
<dbReference type="InterPro" id="IPR032675">
    <property type="entry name" value="LRR_dom_sf"/>
</dbReference>
<sequence length="426" mass="48784">MSTLFPSLRRQRVTMVHAREAPFAQLPMELEFLIIDHFEGDAIQLRDLCLVNRAWASHAQYLLFRNVYVRYRNFRSFLAVLETRNDLGRYIITLNIVEGSRWVQTEHQSSVLDAISPILVDKMCNLRTLDLSYKYFGRETAQPAAGWSSISRLQVRFCRFATSNSMLSFFAAFPRLESLDVFHCETRFPVPAWHLKYLAFGEFPQNTLTDWLAADPGEFTVDYFRILSLGPDASSFNALLKKVGSGLRHLELPSMYRVRLPEVPLSIRDCTVLTKLSFSERGTLDSGRGIISLLSQISSPNLTTVSFEIYLKTGHLDMPWEEVDDVLTTDAFENLERVIFNMWGGPFECQGISSFEEAVLLMEDRLVLLDARGLLRFNAAEETRRLTAVPPSQSRHVPARNWIYRKIAAWMARRAPPFCCADNICA</sequence>